<proteinExistence type="predicted"/>
<evidence type="ECO:0000313" key="3">
    <source>
        <dbReference type="EMBL" id="MBO8474630.1"/>
    </source>
</evidence>
<gene>
    <name evidence="3" type="ORF">IAB91_05005</name>
</gene>
<comment type="caution">
    <text evidence="3">The sequence shown here is derived from an EMBL/GenBank/DDBJ whole genome shotgun (WGS) entry which is preliminary data.</text>
</comment>
<dbReference type="EMBL" id="JADIMD010000076">
    <property type="protein sequence ID" value="MBO8474630.1"/>
    <property type="molecule type" value="Genomic_DNA"/>
</dbReference>
<protein>
    <recommendedName>
        <fullName evidence="5">Chromosome segregation protein SMC</fullName>
    </recommendedName>
</protein>
<keyword evidence="2" id="KW-0812">Transmembrane</keyword>
<evidence type="ECO:0000313" key="4">
    <source>
        <dbReference type="Proteomes" id="UP000823757"/>
    </source>
</evidence>
<evidence type="ECO:0000256" key="2">
    <source>
        <dbReference type="SAM" id="Phobius"/>
    </source>
</evidence>
<dbReference type="Proteomes" id="UP000823757">
    <property type="component" value="Unassembled WGS sequence"/>
</dbReference>
<keyword evidence="1" id="KW-0175">Coiled coil</keyword>
<keyword evidence="2" id="KW-0472">Membrane</keyword>
<evidence type="ECO:0008006" key="5">
    <source>
        <dbReference type="Google" id="ProtNLM"/>
    </source>
</evidence>
<dbReference type="AlphaFoldDB" id="A0A9D9ILP0"/>
<organism evidence="3 4">
    <name type="scientific">Candidatus Cryptobacteroides faecigallinarum</name>
    <dbReference type="NCBI Taxonomy" id="2840763"/>
    <lineage>
        <taxon>Bacteria</taxon>
        <taxon>Pseudomonadati</taxon>
        <taxon>Bacteroidota</taxon>
        <taxon>Bacteroidia</taxon>
        <taxon>Bacteroidales</taxon>
        <taxon>Candidatus Cryptobacteroides</taxon>
    </lineage>
</organism>
<reference evidence="3" key="1">
    <citation type="submission" date="2020-10" db="EMBL/GenBank/DDBJ databases">
        <authorList>
            <person name="Gilroy R."/>
        </authorList>
    </citation>
    <scope>NUCLEOTIDE SEQUENCE</scope>
    <source>
        <strain evidence="3">B1-13419</strain>
    </source>
</reference>
<feature type="coiled-coil region" evidence="1">
    <location>
        <begin position="50"/>
        <end position="105"/>
    </location>
</feature>
<accession>A0A9D9ILP0</accession>
<keyword evidence="2" id="KW-1133">Transmembrane helix</keyword>
<name>A0A9D9ILP0_9BACT</name>
<sequence>MEENKKIGQGPVMKQEQEAGLKKTMYILAAVAAVLFVALAVVWIERSSLVKELQIEKEDLTAEMIALQNDYASLSSDYESINMQLDSSREEVSQLIERIKKTEATNRSKIRQYEKELGTLRSIMRNYIVQIDSLNTLNQKLTADAAAARREAAESRRQNEELNKAVESLSGQVAAGSVLKGRGIRLDAYNASNRITDRSSRVVRLMATLSLVENELADKGPVRVYIQVKDPDGALLTNASSKEFMMEGQPLMASASREVDYQGSEVELSIYLNDIEDYVKGIYTVEAFTEKGSLGTAELMLR</sequence>
<feature type="transmembrane region" description="Helical" evidence="2">
    <location>
        <begin position="24"/>
        <end position="44"/>
    </location>
</feature>
<reference evidence="3" key="2">
    <citation type="journal article" date="2021" name="PeerJ">
        <title>Extensive microbial diversity within the chicken gut microbiome revealed by metagenomics and culture.</title>
        <authorList>
            <person name="Gilroy R."/>
            <person name="Ravi A."/>
            <person name="Getino M."/>
            <person name="Pursley I."/>
            <person name="Horton D.L."/>
            <person name="Alikhan N.F."/>
            <person name="Baker D."/>
            <person name="Gharbi K."/>
            <person name="Hall N."/>
            <person name="Watson M."/>
            <person name="Adriaenssens E.M."/>
            <person name="Foster-Nyarko E."/>
            <person name="Jarju S."/>
            <person name="Secka A."/>
            <person name="Antonio M."/>
            <person name="Oren A."/>
            <person name="Chaudhuri R.R."/>
            <person name="La Ragione R."/>
            <person name="Hildebrand F."/>
            <person name="Pallen M.J."/>
        </authorList>
    </citation>
    <scope>NUCLEOTIDE SEQUENCE</scope>
    <source>
        <strain evidence="3">B1-13419</strain>
    </source>
</reference>
<evidence type="ECO:0000256" key="1">
    <source>
        <dbReference type="SAM" id="Coils"/>
    </source>
</evidence>
<feature type="coiled-coil region" evidence="1">
    <location>
        <begin position="131"/>
        <end position="172"/>
    </location>
</feature>